<accession>X1EX46</accession>
<organism evidence="1">
    <name type="scientific">marine sediment metagenome</name>
    <dbReference type="NCBI Taxonomy" id="412755"/>
    <lineage>
        <taxon>unclassified sequences</taxon>
        <taxon>metagenomes</taxon>
        <taxon>ecological metagenomes</taxon>
    </lineage>
</organism>
<evidence type="ECO:0008006" key="2">
    <source>
        <dbReference type="Google" id="ProtNLM"/>
    </source>
</evidence>
<dbReference type="InterPro" id="IPR016169">
    <property type="entry name" value="FAD-bd_PCMH_sub2"/>
</dbReference>
<proteinExistence type="predicted"/>
<evidence type="ECO:0000313" key="1">
    <source>
        <dbReference type="EMBL" id="GAH37946.1"/>
    </source>
</evidence>
<name>X1EX46_9ZZZZ</name>
<protein>
    <recommendedName>
        <fullName evidence="2">FAD-binding PCMH-type domain-containing protein</fullName>
    </recommendedName>
</protein>
<gene>
    <name evidence="1" type="ORF">S03H2_22567</name>
</gene>
<feature type="non-terminal residue" evidence="1">
    <location>
        <position position="1"/>
    </location>
</feature>
<feature type="non-terminal residue" evidence="1">
    <location>
        <position position="248"/>
    </location>
</feature>
<sequence>VTSVLEREPIIIPRYHWDTSDPLLCTEVVFGTGDLFRTGAAAGPGTLSQQKKVGRAQVNPMGPTQFSPYRVIQGAQGSLGVVTWATLKLELVPAVQKVFHYHSNNIEELLDFQQKLVKYRLCDETFILNNKNLACLVKNTRNEIEDLANSLLKWNLIYILAGRGDLTNDKLNYLEEDIKDLIRDSNLEHLESSNLIDRNKILNCVNSYTSEPWRKRYKGSYQDIFFISNFENISNYIKKVEGKYPENL</sequence>
<dbReference type="EMBL" id="BARU01012172">
    <property type="protein sequence ID" value="GAH37946.1"/>
    <property type="molecule type" value="Genomic_DNA"/>
</dbReference>
<dbReference type="Gene3D" id="3.30.465.10">
    <property type="match status" value="1"/>
</dbReference>
<reference evidence="1" key="1">
    <citation type="journal article" date="2014" name="Front. Microbiol.">
        <title>High frequency of phylogenetically diverse reductive dehalogenase-homologous genes in deep subseafloor sedimentary metagenomes.</title>
        <authorList>
            <person name="Kawai M."/>
            <person name="Futagami T."/>
            <person name="Toyoda A."/>
            <person name="Takaki Y."/>
            <person name="Nishi S."/>
            <person name="Hori S."/>
            <person name="Arai W."/>
            <person name="Tsubouchi T."/>
            <person name="Morono Y."/>
            <person name="Uchiyama I."/>
            <person name="Ito T."/>
            <person name="Fujiyama A."/>
            <person name="Inagaki F."/>
            <person name="Takami H."/>
        </authorList>
    </citation>
    <scope>NUCLEOTIDE SEQUENCE</scope>
    <source>
        <strain evidence="1">Expedition CK06-06</strain>
    </source>
</reference>
<comment type="caution">
    <text evidence="1">The sequence shown here is derived from an EMBL/GenBank/DDBJ whole genome shotgun (WGS) entry which is preliminary data.</text>
</comment>
<dbReference type="AlphaFoldDB" id="X1EX46"/>